<accession>A0A368BYY2</accession>
<dbReference type="InterPro" id="IPR036271">
    <property type="entry name" value="Tet_transcr_reg_TetR-rel_C_sf"/>
</dbReference>
<dbReference type="SUPFAM" id="SSF48498">
    <property type="entry name" value="Tetracyclin repressor-like, C-terminal domain"/>
    <property type="match status" value="1"/>
</dbReference>
<comment type="caution">
    <text evidence="6">The sequence shown here is derived from an EMBL/GenBank/DDBJ whole genome shotgun (WGS) entry which is preliminary data.</text>
</comment>
<evidence type="ECO:0000259" key="5">
    <source>
        <dbReference type="PROSITE" id="PS50977"/>
    </source>
</evidence>
<feature type="DNA-binding region" description="H-T-H motif" evidence="4">
    <location>
        <begin position="29"/>
        <end position="48"/>
    </location>
</feature>
<dbReference type="EMBL" id="QOPE01000008">
    <property type="protein sequence ID" value="RCL42022.1"/>
    <property type="molecule type" value="Genomic_DNA"/>
</dbReference>
<evidence type="ECO:0000256" key="2">
    <source>
        <dbReference type="ARBA" id="ARBA00023125"/>
    </source>
</evidence>
<dbReference type="PROSITE" id="PS50977">
    <property type="entry name" value="HTH_TETR_2"/>
    <property type="match status" value="1"/>
</dbReference>
<keyword evidence="1" id="KW-0805">Transcription regulation</keyword>
<evidence type="ECO:0000256" key="4">
    <source>
        <dbReference type="PROSITE-ProRule" id="PRU00335"/>
    </source>
</evidence>
<dbReference type="Pfam" id="PF13305">
    <property type="entry name" value="TetR_C_33"/>
    <property type="match status" value="1"/>
</dbReference>
<dbReference type="InterPro" id="IPR001647">
    <property type="entry name" value="HTH_TetR"/>
</dbReference>
<dbReference type="InterPro" id="IPR050624">
    <property type="entry name" value="HTH-type_Tx_Regulator"/>
</dbReference>
<sequence>MKYHHGNLRSELIRCACTLCEEHGHDKLSLRGIAKEANVSQTAPYRHFETKESLLAAVAAHGFIEMKKSIDKIIDLSKTNKISKKTLVDGMLAYLDFAISNNNIYEVMFGTVIKDFRNFPDLHDAALDAYSSLKLSVKRYIKLKNDKEYDEKCVKIWAFLHGLVGLNKIEQKLEDVPTTDGSYDMPIDALRAAKNNLVPFMNSSIDALIKS</sequence>
<protein>
    <submittedName>
        <fullName evidence="6">TetR/AcrR family transcriptional regulator</fullName>
    </submittedName>
</protein>
<evidence type="ECO:0000256" key="3">
    <source>
        <dbReference type="ARBA" id="ARBA00023163"/>
    </source>
</evidence>
<dbReference type="Proteomes" id="UP000253307">
    <property type="component" value="Unassembled WGS sequence"/>
</dbReference>
<dbReference type="SUPFAM" id="SSF46689">
    <property type="entry name" value="Homeodomain-like"/>
    <property type="match status" value="1"/>
</dbReference>
<dbReference type="InterPro" id="IPR025996">
    <property type="entry name" value="MT1864/Rv1816-like_C"/>
</dbReference>
<feature type="domain" description="HTH tetR-type" evidence="5">
    <location>
        <begin position="6"/>
        <end position="66"/>
    </location>
</feature>
<keyword evidence="3" id="KW-0804">Transcription</keyword>
<dbReference type="Pfam" id="PF00440">
    <property type="entry name" value="TetR_N"/>
    <property type="match status" value="1"/>
</dbReference>
<evidence type="ECO:0000313" key="7">
    <source>
        <dbReference type="Proteomes" id="UP000253307"/>
    </source>
</evidence>
<dbReference type="InterPro" id="IPR009057">
    <property type="entry name" value="Homeodomain-like_sf"/>
</dbReference>
<dbReference type="PANTHER" id="PTHR43479:SF11">
    <property type="entry name" value="ACREF_ENVCD OPERON REPRESSOR-RELATED"/>
    <property type="match status" value="1"/>
</dbReference>
<gene>
    <name evidence="6" type="ORF">DBW96_01690</name>
</gene>
<dbReference type="GO" id="GO:0003677">
    <property type="term" value="F:DNA binding"/>
    <property type="evidence" value="ECO:0007669"/>
    <property type="project" value="UniProtKB-UniRule"/>
</dbReference>
<keyword evidence="2 4" id="KW-0238">DNA-binding</keyword>
<evidence type="ECO:0000256" key="1">
    <source>
        <dbReference type="ARBA" id="ARBA00023015"/>
    </source>
</evidence>
<name>A0A368BYY2_9GAMM</name>
<proteinExistence type="predicted"/>
<evidence type="ECO:0000313" key="6">
    <source>
        <dbReference type="EMBL" id="RCL42022.1"/>
    </source>
</evidence>
<organism evidence="6 7">
    <name type="scientific">SAR86 cluster bacterium</name>
    <dbReference type="NCBI Taxonomy" id="2030880"/>
    <lineage>
        <taxon>Bacteria</taxon>
        <taxon>Pseudomonadati</taxon>
        <taxon>Pseudomonadota</taxon>
        <taxon>Gammaproteobacteria</taxon>
        <taxon>SAR86 cluster</taxon>
    </lineage>
</organism>
<dbReference type="PRINTS" id="PR00455">
    <property type="entry name" value="HTHTETR"/>
</dbReference>
<dbReference type="AlphaFoldDB" id="A0A368BYY2"/>
<dbReference type="Gene3D" id="1.10.357.10">
    <property type="entry name" value="Tetracycline Repressor, domain 2"/>
    <property type="match status" value="1"/>
</dbReference>
<dbReference type="PANTHER" id="PTHR43479">
    <property type="entry name" value="ACREF/ENVCD OPERON REPRESSOR-RELATED"/>
    <property type="match status" value="1"/>
</dbReference>
<reference evidence="6 7" key="1">
    <citation type="journal article" date="2018" name="Microbiome">
        <title>Fine metagenomic profile of the Mediterranean stratified and mixed water columns revealed by assembly and recruitment.</title>
        <authorList>
            <person name="Haro-Moreno J.M."/>
            <person name="Lopez-Perez M."/>
            <person name="De La Torre J.R."/>
            <person name="Picazo A."/>
            <person name="Camacho A."/>
            <person name="Rodriguez-Valera F."/>
        </authorList>
    </citation>
    <scope>NUCLEOTIDE SEQUENCE [LARGE SCALE GENOMIC DNA]</scope>
    <source>
        <strain evidence="6">MED-G82</strain>
    </source>
</reference>